<dbReference type="Proteomes" id="UP000504606">
    <property type="component" value="Unplaced"/>
</dbReference>
<gene>
    <name evidence="2 3" type="primary">LOC127750918</name>
</gene>
<evidence type="ECO:0000313" key="3">
    <source>
        <dbReference type="RefSeq" id="XP_052129565.1"/>
    </source>
</evidence>
<proteinExistence type="predicted"/>
<dbReference type="GeneID" id="127750918"/>
<accession>A0A9C6X5N2</accession>
<dbReference type="KEGG" id="foc:127750918"/>
<dbReference type="RefSeq" id="XP_052129563.1">
    <property type="nucleotide sequence ID" value="XM_052273603.1"/>
</dbReference>
<keyword evidence="1" id="KW-1185">Reference proteome</keyword>
<evidence type="ECO:0000313" key="1">
    <source>
        <dbReference type="Proteomes" id="UP000504606"/>
    </source>
</evidence>
<sequence length="109" mass="12228">MNRMRKRSGIMRCPSLRLLTQGGTRAIRASWAGGGSRWPKAWTGGYNLMNRARKHSGIMRYPEAVNSGRDMAIRQPPGLVVALYGPRHWVVRLDKQEDEALCKYSGVAS</sequence>
<protein>
    <submittedName>
        <fullName evidence="2 3">Uncharacterized protein LOC127750918</fullName>
    </submittedName>
</protein>
<name>A0A9C6X5N2_FRAOC</name>
<organism evidence="1 3">
    <name type="scientific">Frankliniella occidentalis</name>
    <name type="common">Western flower thrips</name>
    <name type="synonym">Euthrips occidentalis</name>
    <dbReference type="NCBI Taxonomy" id="133901"/>
    <lineage>
        <taxon>Eukaryota</taxon>
        <taxon>Metazoa</taxon>
        <taxon>Ecdysozoa</taxon>
        <taxon>Arthropoda</taxon>
        <taxon>Hexapoda</taxon>
        <taxon>Insecta</taxon>
        <taxon>Pterygota</taxon>
        <taxon>Neoptera</taxon>
        <taxon>Paraneoptera</taxon>
        <taxon>Thysanoptera</taxon>
        <taxon>Terebrantia</taxon>
        <taxon>Thripoidea</taxon>
        <taxon>Thripidae</taxon>
        <taxon>Frankliniella</taxon>
    </lineage>
</organism>
<dbReference type="RefSeq" id="XP_052129565.1">
    <property type="nucleotide sequence ID" value="XM_052273605.1"/>
</dbReference>
<evidence type="ECO:0000313" key="2">
    <source>
        <dbReference type="RefSeq" id="XP_052129563.1"/>
    </source>
</evidence>
<dbReference type="AlphaFoldDB" id="A0A9C6X5N2"/>
<reference evidence="2 3" key="1">
    <citation type="submission" date="2025-04" db="UniProtKB">
        <authorList>
            <consortium name="RefSeq"/>
        </authorList>
    </citation>
    <scope>IDENTIFICATION</scope>
    <source>
        <tissue evidence="2 3">Whole organism</tissue>
    </source>
</reference>